<dbReference type="RefSeq" id="WP_163106521.1">
    <property type="nucleotide sequence ID" value="NZ_JAAAWO010000006.1"/>
</dbReference>
<comment type="caution">
    <text evidence="1">The sequence shown here is derived from an EMBL/GenBank/DDBJ whole genome shotgun (WGS) entry which is preliminary data.</text>
</comment>
<proteinExistence type="predicted"/>
<keyword evidence="1" id="KW-0808">Transferase</keyword>
<sequence>MDATLFKSLVSDLAVGKKLPDAIYIHESGLTALPAKLQNVILAIGKALKIPREQWNLVKLSRKQFSLSLLHYPTFTEDSYPALKQSVTVDLEKLAHKVTDYSNYDNPPILHRKETMVLPNHPNYEEFKQITEEGEQAGLYENSRHIGFKASWEALINSHGYELVDGRLFRNSALVLNEDKKQIQRDKTAIVRYELSAPMKVLAKHGLLEGQYSIFDYGCGRGDDLRELEAHGLDVLGWDPNFLPDAEKVNADLVNIGFVINVIEERNERMEAIQGAWELTDKLLVVSAMLANESYLARFTPYKDGIITSRKTFQKYYTQSELKMFIELTLDESAIAVAPGIYFVFKDKYLEQDFLQNRHKRQRTWERKSKPIDIKEANTQLLFTKHDELFEDYWKVCLLLGRAPVKEEYQRADELIEIVGTLKKAFRLCQGFYGSDELNIARQMRVEDLLVYFAVGYFGKRKPYRYQPEQTKRDIKTFFDTNKNAQEQAKDLLFKIADVELIEEECIEANKDLPKSVLAEEFGHPHSLTFHKKYLDLLSPLLRVYVSSALQLYGELEDIQLIKIHITSGKLTLLGYEAFDKQDTPLLKERVKIKMADQDVDFFDYHLNEESGPRLENKNDFI</sequence>
<gene>
    <name evidence="1" type="ORF">GTQ48_09765</name>
</gene>
<dbReference type="AlphaFoldDB" id="A0A6N9TH42"/>
<dbReference type="InterPro" id="IPR024019">
    <property type="entry name" value="CHP04096"/>
</dbReference>
<protein>
    <submittedName>
        <fullName evidence="1">DNA phosphorothioation-associated putative methyltransferase</fullName>
    </submittedName>
</protein>
<dbReference type="GO" id="GO:0008168">
    <property type="term" value="F:methyltransferase activity"/>
    <property type="evidence" value="ECO:0007669"/>
    <property type="project" value="UniProtKB-KW"/>
</dbReference>
<dbReference type="NCBIfam" id="TIGR04096">
    <property type="entry name" value="dnd_rel_methyl"/>
    <property type="match status" value="1"/>
</dbReference>
<accession>A0A6N9TH42</accession>
<keyword evidence="2" id="KW-1185">Reference proteome</keyword>
<name>A0A6N9TH42_9ALTE</name>
<keyword evidence="1" id="KW-0489">Methyltransferase</keyword>
<dbReference type="Proteomes" id="UP000471381">
    <property type="component" value="Unassembled WGS sequence"/>
</dbReference>
<dbReference type="GO" id="GO:0032259">
    <property type="term" value="P:methylation"/>
    <property type="evidence" value="ECO:0007669"/>
    <property type="project" value="UniProtKB-KW"/>
</dbReference>
<reference evidence="1 2" key="1">
    <citation type="submission" date="2020-01" db="EMBL/GenBank/DDBJ databases">
        <title>Genomes of bacteria type strains.</title>
        <authorList>
            <person name="Chen J."/>
            <person name="Zhu S."/>
            <person name="Yang J."/>
        </authorList>
    </citation>
    <scope>NUCLEOTIDE SEQUENCE [LARGE SCALE GENOMIC DNA]</scope>
    <source>
        <strain evidence="1 2">LMG 24078</strain>
    </source>
</reference>
<evidence type="ECO:0000313" key="2">
    <source>
        <dbReference type="Proteomes" id="UP000471381"/>
    </source>
</evidence>
<evidence type="ECO:0000313" key="1">
    <source>
        <dbReference type="EMBL" id="NDW15802.1"/>
    </source>
</evidence>
<organism evidence="1 2">
    <name type="scientific">Alteromonas genovensis</name>
    <dbReference type="NCBI Taxonomy" id="471225"/>
    <lineage>
        <taxon>Bacteria</taxon>
        <taxon>Pseudomonadati</taxon>
        <taxon>Pseudomonadota</taxon>
        <taxon>Gammaproteobacteria</taxon>
        <taxon>Alteromonadales</taxon>
        <taxon>Alteromonadaceae</taxon>
        <taxon>Alteromonas/Salinimonas group</taxon>
        <taxon>Alteromonas</taxon>
    </lineage>
</organism>
<dbReference type="EMBL" id="JAAAWO010000006">
    <property type="protein sequence ID" value="NDW15802.1"/>
    <property type="molecule type" value="Genomic_DNA"/>
</dbReference>